<evidence type="ECO:0000313" key="2">
    <source>
        <dbReference type="Proteomes" id="UP000461670"/>
    </source>
</evidence>
<protein>
    <submittedName>
        <fullName evidence="1">Uncharacterized protein</fullName>
    </submittedName>
</protein>
<name>A0A7V8JR58_9BURK</name>
<sequence length="77" mass="8350">MKNPANQGARRRAYGHTSKPCNAEWRGFSWLPFGLDLSARARGVAHARQATGLSALCALRSQADKSNAISKNSVNRP</sequence>
<proteinExistence type="predicted"/>
<gene>
    <name evidence="1" type="ORF">GAK30_00893</name>
</gene>
<evidence type="ECO:0000313" key="1">
    <source>
        <dbReference type="EMBL" id="KAF1022736.1"/>
    </source>
</evidence>
<dbReference type="AlphaFoldDB" id="A0A7V8JR58"/>
<organism evidence="1 2">
    <name type="scientific">Paracidovorax wautersii</name>
    <dbReference type="NCBI Taxonomy" id="1177982"/>
    <lineage>
        <taxon>Bacteria</taxon>
        <taxon>Pseudomonadati</taxon>
        <taxon>Pseudomonadota</taxon>
        <taxon>Betaproteobacteria</taxon>
        <taxon>Burkholderiales</taxon>
        <taxon>Comamonadaceae</taxon>
        <taxon>Paracidovorax</taxon>
    </lineage>
</organism>
<comment type="caution">
    <text evidence="1">The sequence shown here is derived from an EMBL/GenBank/DDBJ whole genome shotgun (WGS) entry which is preliminary data.</text>
</comment>
<dbReference type="Proteomes" id="UP000461670">
    <property type="component" value="Unassembled WGS sequence"/>
</dbReference>
<reference evidence="2" key="1">
    <citation type="journal article" date="2020" name="MBio">
        <title>Horizontal gene transfer to a defensive symbiont with a reduced genome amongst a multipartite beetle microbiome.</title>
        <authorList>
            <person name="Waterworth S.C."/>
            <person name="Florez L.V."/>
            <person name="Rees E.R."/>
            <person name="Hertweck C."/>
            <person name="Kaltenpoth M."/>
            <person name="Kwan J.C."/>
        </authorList>
    </citation>
    <scope>NUCLEOTIDE SEQUENCE [LARGE SCALE GENOMIC DNA]</scope>
</reference>
<accession>A0A7V8JR58</accession>
<dbReference type="EMBL" id="WNDQ01000009">
    <property type="protein sequence ID" value="KAF1022736.1"/>
    <property type="molecule type" value="Genomic_DNA"/>
</dbReference>